<sequence>MALRFPRMHEFHPFEGDRSRLSKPLLLTLLSLDFARTGPRSRKESTWYGTYSEIFHTEFSGVSDGAATFAIPQLPITVDVPENDEDDEDEGHEQKSRDPHSDFDGVPDSPTPIGRMQRTHSIESLMLHGSQVGQADASYSPESEARAHASTTPGPDATAKELRTFRSQRVPDFVGIRLYLDSRLEMVNSRVEYVAELKRPAGTESGSVLKLAKALFQATDQAMHVFIDDPKLTGLIYIVAAGPVMSYGSLDRDDVLGKDHPGIVNPNRDSTYEPSSPSPTGIQSPASSREFSYSLASDDAILLLPKTLKVDLTVPEGRLVIEAIKRELEKLDLDMNGLYTNNELDSGGDFMMS</sequence>
<protein>
    <submittedName>
        <fullName evidence="1">Uncharacterized protein</fullName>
    </submittedName>
</protein>
<evidence type="ECO:0000313" key="1">
    <source>
        <dbReference type="EMBL" id="TFK74246.1"/>
    </source>
</evidence>
<gene>
    <name evidence="1" type="ORF">BDN72DRAFT_893232</name>
</gene>
<dbReference type="EMBL" id="ML208269">
    <property type="protein sequence ID" value="TFK74246.1"/>
    <property type="molecule type" value="Genomic_DNA"/>
</dbReference>
<reference evidence="1 2" key="1">
    <citation type="journal article" date="2019" name="Nat. Ecol. Evol.">
        <title>Megaphylogeny resolves global patterns of mushroom evolution.</title>
        <authorList>
            <person name="Varga T."/>
            <person name="Krizsan K."/>
            <person name="Foldi C."/>
            <person name="Dima B."/>
            <person name="Sanchez-Garcia M."/>
            <person name="Sanchez-Ramirez S."/>
            <person name="Szollosi G.J."/>
            <person name="Szarkandi J.G."/>
            <person name="Papp V."/>
            <person name="Albert L."/>
            <person name="Andreopoulos W."/>
            <person name="Angelini C."/>
            <person name="Antonin V."/>
            <person name="Barry K.W."/>
            <person name="Bougher N.L."/>
            <person name="Buchanan P."/>
            <person name="Buyck B."/>
            <person name="Bense V."/>
            <person name="Catcheside P."/>
            <person name="Chovatia M."/>
            <person name="Cooper J."/>
            <person name="Damon W."/>
            <person name="Desjardin D."/>
            <person name="Finy P."/>
            <person name="Geml J."/>
            <person name="Haridas S."/>
            <person name="Hughes K."/>
            <person name="Justo A."/>
            <person name="Karasinski D."/>
            <person name="Kautmanova I."/>
            <person name="Kiss B."/>
            <person name="Kocsube S."/>
            <person name="Kotiranta H."/>
            <person name="LaButti K.M."/>
            <person name="Lechner B.E."/>
            <person name="Liimatainen K."/>
            <person name="Lipzen A."/>
            <person name="Lukacs Z."/>
            <person name="Mihaltcheva S."/>
            <person name="Morgado L.N."/>
            <person name="Niskanen T."/>
            <person name="Noordeloos M.E."/>
            <person name="Ohm R.A."/>
            <person name="Ortiz-Santana B."/>
            <person name="Ovrebo C."/>
            <person name="Racz N."/>
            <person name="Riley R."/>
            <person name="Savchenko A."/>
            <person name="Shiryaev A."/>
            <person name="Soop K."/>
            <person name="Spirin V."/>
            <person name="Szebenyi C."/>
            <person name="Tomsovsky M."/>
            <person name="Tulloss R.E."/>
            <person name="Uehling J."/>
            <person name="Grigoriev I.V."/>
            <person name="Vagvolgyi C."/>
            <person name="Papp T."/>
            <person name="Martin F.M."/>
            <person name="Miettinen O."/>
            <person name="Hibbett D.S."/>
            <person name="Nagy L.G."/>
        </authorList>
    </citation>
    <scope>NUCLEOTIDE SEQUENCE [LARGE SCALE GENOMIC DNA]</scope>
    <source>
        <strain evidence="1 2">NL-1719</strain>
    </source>
</reference>
<proteinExistence type="predicted"/>
<dbReference type="Proteomes" id="UP000308600">
    <property type="component" value="Unassembled WGS sequence"/>
</dbReference>
<accession>A0ACD3B8J8</accession>
<organism evidence="1 2">
    <name type="scientific">Pluteus cervinus</name>
    <dbReference type="NCBI Taxonomy" id="181527"/>
    <lineage>
        <taxon>Eukaryota</taxon>
        <taxon>Fungi</taxon>
        <taxon>Dikarya</taxon>
        <taxon>Basidiomycota</taxon>
        <taxon>Agaricomycotina</taxon>
        <taxon>Agaricomycetes</taxon>
        <taxon>Agaricomycetidae</taxon>
        <taxon>Agaricales</taxon>
        <taxon>Pluteineae</taxon>
        <taxon>Pluteaceae</taxon>
        <taxon>Pluteus</taxon>
    </lineage>
</organism>
<name>A0ACD3B8J8_9AGAR</name>
<keyword evidence="2" id="KW-1185">Reference proteome</keyword>
<evidence type="ECO:0000313" key="2">
    <source>
        <dbReference type="Proteomes" id="UP000308600"/>
    </source>
</evidence>